<keyword evidence="1" id="KW-0472">Membrane</keyword>
<feature type="transmembrane region" description="Helical" evidence="1">
    <location>
        <begin position="268"/>
        <end position="286"/>
    </location>
</feature>
<dbReference type="AlphaFoldDB" id="A0A1N6CME0"/>
<keyword evidence="4" id="KW-1185">Reference proteome</keyword>
<feature type="transmembrane region" description="Helical" evidence="1">
    <location>
        <begin position="298"/>
        <end position="320"/>
    </location>
</feature>
<evidence type="ECO:0000313" key="4">
    <source>
        <dbReference type="Proteomes" id="UP000185192"/>
    </source>
</evidence>
<feature type="transmembrane region" description="Helical" evidence="1">
    <location>
        <begin position="370"/>
        <end position="389"/>
    </location>
</feature>
<protein>
    <recommendedName>
        <fullName evidence="2">DUF418 domain-containing protein</fullName>
    </recommendedName>
</protein>
<dbReference type="InterPro" id="IPR007349">
    <property type="entry name" value="DUF418"/>
</dbReference>
<dbReference type="RefSeq" id="WP_074203206.1">
    <property type="nucleotide sequence ID" value="NZ_FSQW01000001.1"/>
</dbReference>
<keyword evidence="1" id="KW-1133">Transmembrane helix</keyword>
<dbReference type="EMBL" id="FSQW01000001">
    <property type="protein sequence ID" value="SIN59554.1"/>
    <property type="molecule type" value="Genomic_DNA"/>
</dbReference>
<evidence type="ECO:0000259" key="2">
    <source>
        <dbReference type="Pfam" id="PF04235"/>
    </source>
</evidence>
<sequence>MTSAKPALPRHIELDALRGFAVMGILLMNIIGFALLEMAYVNPAVYGMSNNADTISWFLSFVLVDGKMRGLFTLLFGASMMLIIARAEAKGENAAKVHFTRMGWLALFGLAHFFLVWFGDILFLYAVIGCLAWFVADWDSDELIRKALLIYAMGFIAYLLFMGGMFYLEYLAEMAGPGSESDADYRDMLSEIAPGAAVTAEEIAKYQGSYFQILTDKLTNKWDGPLILLVMNGLETLPLMMLGMAFYKNGFMTGQWDAARYRSFGLRLVGWGLLLMLPLAWLVWASGFDPLIAINASLAWSIPSRMLLTLGFAALLILLIQKLAHHSILQRIAAAGRVAFTNYLGTSILMTFIFYGWGLGLFGQFGRAELYLFVLGTWIVMLLWSQPWLSHFRYGPLEWLWRSLARGQMQKMRVE</sequence>
<feature type="transmembrane region" description="Helical" evidence="1">
    <location>
        <begin position="226"/>
        <end position="247"/>
    </location>
</feature>
<dbReference type="Pfam" id="PF04235">
    <property type="entry name" value="DUF418"/>
    <property type="match status" value="1"/>
</dbReference>
<reference evidence="4" key="1">
    <citation type="submission" date="2016-11" db="EMBL/GenBank/DDBJ databases">
        <authorList>
            <person name="Varghese N."/>
            <person name="Submissions S."/>
        </authorList>
    </citation>
    <scope>NUCLEOTIDE SEQUENCE [LARGE SCALE GENOMIC DNA]</scope>
    <source>
        <strain evidence="4">DSM 22363</strain>
    </source>
</reference>
<dbReference type="PANTHER" id="PTHR30590">
    <property type="entry name" value="INNER MEMBRANE PROTEIN"/>
    <property type="match status" value="1"/>
</dbReference>
<dbReference type="OrthoDB" id="9807744at2"/>
<dbReference type="InterPro" id="IPR052529">
    <property type="entry name" value="Bact_Transport_Assoc"/>
</dbReference>
<feature type="domain" description="DUF418" evidence="2">
    <location>
        <begin position="247"/>
        <end position="407"/>
    </location>
</feature>
<dbReference type="Proteomes" id="UP000185192">
    <property type="component" value="Unassembled WGS sequence"/>
</dbReference>
<feature type="transmembrane region" description="Helical" evidence="1">
    <location>
        <begin position="148"/>
        <end position="168"/>
    </location>
</feature>
<dbReference type="STRING" id="1123272.SAMN02745824_0082"/>
<gene>
    <name evidence="3" type="ORF">SAMN02745824_0082</name>
</gene>
<evidence type="ECO:0000256" key="1">
    <source>
        <dbReference type="SAM" id="Phobius"/>
    </source>
</evidence>
<accession>A0A1N6CME0</accession>
<organism evidence="3 4">
    <name type="scientific">Parasphingorhabdus marina DSM 22363</name>
    <dbReference type="NCBI Taxonomy" id="1123272"/>
    <lineage>
        <taxon>Bacteria</taxon>
        <taxon>Pseudomonadati</taxon>
        <taxon>Pseudomonadota</taxon>
        <taxon>Alphaproteobacteria</taxon>
        <taxon>Sphingomonadales</taxon>
        <taxon>Sphingomonadaceae</taxon>
        <taxon>Parasphingorhabdus</taxon>
    </lineage>
</organism>
<dbReference type="PANTHER" id="PTHR30590:SF2">
    <property type="entry name" value="INNER MEMBRANE PROTEIN"/>
    <property type="match status" value="1"/>
</dbReference>
<keyword evidence="1" id="KW-0812">Transmembrane</keyword>
<evidence type="ECO:0000313" key="3">
    <source>
        <dbReference type="EMBL" id="SIN59554.1"/>
    </source>
</evidence>
<feature type="transmembrane region" description="Helical" evidence="1">
    <location>
        <begin position="340"/>
        <end position="358"/>
    </location>
</feature>
<proteinExistence type="predicted"/>
<feature type="transmembrane region" description="Helical" evidence="1">
    <location>
        <begin position="20"/>
        <end position="40"/>
    </location>
</feature>
<feature type="transmembrane region" description="Helical" evidence="1">
    <location>
        <begin position="107"/>
        <end position="136"/>
    </location>
</feature>
<name>A0A1N6CME0_9SPHN</name>